<evidence type="ECO:0000313" key="3">
    <source>
        <dbReference type="Proteomes" id="UP000247409"/>
    </source>
</evidence>
<dbReference type="InterPro" id="IPR002763">
    <property type="entry name" value="DUF72"/>
</dbReference>
<sequence>MHIGTAGYVYPHWRKGAFYPLALPHNKELAHYFHNFSTVEINTTWHAFPRRETLQKWRATAPKSALLALKAPKLITHEKRLRNATQHIVAFCKLAVDELHSNLGPLLFQCPPSLPYSPLLLDAFIDDIDHAREACHPFKLSVALDLRDRSWYCHHVFQRLAQSDIALVDNIVVHDHDQTQINHNHFPNARQHTDVPTATWRYVRFHGSKNPSVLTDFPECVLTEFAKRTVQQRKSVEFTFFLNDWGALAPKNAKRYAQLVAKERGVSVKTLFDGFWPLWCKKRPSISSFFAANNASGENEQPVTKKRKVSAPSVQIELDKNKIDTQPAILPVVSPAHQSAVSIEEGAITIEDSDSNECHGFADQNINSDEAPIVIPEMPSESEESTAGPEATTATKGSSSSTLIQHKSDSQAQPPPRKQSSPSSKSINRGAKWRLKPSPGRKGKRTSKTRVNGVADIASFFAPASEKG</sequence>
<dbReference type="PANTHER" id="PTHR30348:SF4">
    <property type="entry name" value="DUF72 DOMAIN-CONTAINING PROTEIN"/>
    <property type="match status" value="1"/>
</dbReference>
<name>A0A2V3IFV4_9FLOR</name>
<accession>A0A2V3IFV4</accession>
<dbReference type="AlphaFoldDB" id="A0A2V3IFV4"/>
<feature type="region of interest" description="Disordered" evidence="1">
    <location>
        <begin position="378"/>
        <end position="452"/>
    </location>
</feature>
<dbReference type="OrthoDB" id="10267663at2759"/>
<evidence type="ECO:0008006" key="4">
    <source>
        <dbReference type="Google" id="ProtNLM"/>
    </source>
</evidence>
<dbReference type="Pfam" id="PF01904">
    <property type="entry name" value="DUF72"/>
    <property type="match status" value="1"/>
</dbReference>
<organism evidence="2 3">
    <name type="scientific">Gracilariopsis chorda</name>
    <dbReference type="NCBI Taxonomy" id="448386"/>
    <lineage>
        <taxon>Eukaryota</taxon>
        <taxon>Rhodophyta</taxon>
        <taxon>Florideophyceae</taxon>
        <taxon>Rhodymeniophycidae</taxon>
        <taxon>Gracilariales</taxon>
        <taxon>Gracilariaceae</taxon>
        <taxon>Gracilariopsis</taxon>
    </lineage>
</organism>
<dbReference type="InterPro" id="IPR036520">
    <property type="entry name" value="UPF0759_sf"/>
</dbReference>
<dbReference type="Gene3D" id="3.20.20.410">
    <property type="entry name" value="Protein of unknown function UPF0759"/>
    <property type="match status" value="1"/>
</dbReference>
<dbReference type="EMBL" id="NBIV01000250">
    <property type="protein sequence ID" value="PXF40957.1"/>
    <property type="molecule type" value="Genomic_DNA"/>
</dbReference>
<keyword evidence="3" id="KW-1185">Reference proteome</keyword>
<comment type="caution">
    <text evidence="2">The sequence shown here is derived from an EMBL/GenBank/DDBJ whole genome shotgun (WGS) entry which is preliminary data.</text>
</comment>
<dbReference type="PANTHER" id="PTHR30348">
    <property type="entry name" value="UNCHARACTERIZED PROTEIN YECE"/>
    <property type="match status" value="1"/>
</dbReference>
<evidence type="ECO:0000313" key="2">
    <source>
        <dbReference type="EMBL" id="PXF40957.1"/>
    </source>
</evidence>
<protein>
    <recommendedName>
        <fullName evidence="4">DUF72 domain-containing protein</fullName>
    </recommendedName>
</protein>
<proteinExistence type="predicted"/>
<evidence type="ECO:0000256" key="1">
    <source>
        <dbReference type="SAM" id="MobiDB-lite"/>
    </source>
</evidence>
<reference evidence="2 3" key="1">
    <citation type="journal article" date="2018" name="Mol. Biol. Evol.">
        <title>Analysis of the draft genome of the red seaweed Gracilariopsis chorda provides insights into genome size evolution in Rhodophyta.</title>
        <authorList>
            <person name="Lee J."/>
            <person name="Yang E.C."/>
            <person name="Graf L."/>
            <person name="Yang J.H."/>
            <person name="Qiu H."/>
            <person name="Zel Zion U."/>
            <person name="Chan C.X."/>
            <person name="Stephens T.G."/>
            <person name="Weber A.P.M."/>
            <person name="Boo G.H."/>
            <person name="Boo S.M."/>
            <person name="Kim K.M."/>
            <person name="Shin Y."/>
            <person name="Jung M."/>
            <person name="Lee S.J."/>
            <person name="Yim H.S."/>
            <person name="Lee J.H."/>
            <person name="Bhattacharya D."/>
            <person name="Yoon H.S."/>
        </authorList>
    </citation>
    <scope>NUCLEOTIDE SEQUENCE [LARGE SCALE GENOMIC DNA]</scope>
    <source>
        <strain evidence="2 3">SKKU-2015</strain>
        <tissue evidence="2">Whole body</tissue>
    </source>
</reference>
<gene>
    <name evidence="2" type="ORF">BWQ96_09352</name>
</gene>
<dbReference type="SUPFAM" id="SSF117396">
    <property type="entry name" value="TM1631-like"/>
    <property type="match status" value="1"/>
</dbReference>
<feature type="compositionally biased region" description="Basic residues" evidence="1">
    <location>
        <begin position="431"/>
        <end position="448"/>
    </location>
</feature>
<feature type="compositionally biased region" description="Low complexity" evidence="1">
    <location>
        <begin position="391"/>
        <end position="402"/>
    </location>
</feature>
<dbReference type="Proteomes" id="UP000247409">
    <property type="component" value="Unassembled WGS sequence"/>
</dbReference>